<dbReference type="Pfam" id="PF00196">
    <property type="entry name" value="GerE"/>
    <property type="match status" value="1"/>
</dbReference>
<dbReference type="SUPFAM" id="SSF46894">
    <property type="entry name" value="C-terminal effector domain of the bipartite response regulators"/>
    <property type="match status" value="1"/>
</dbReference>
<proteinExistence type="predicted"/>
<organism evidence="6 7">
    <name type="scientific">Mucilaginibacter straminoryzae</name>
    <dbReference type="NCBI Taxonomy" id="2932774"/>
    <lineage>
        <taxon>Bacteria</taxon>
        <taxon>Pseudomonadati</taxon>
        <taxon>Bacteroidota</taxon>
        <taxon>Sphingobacteriia</taxon>
        <taxon>Sphingobacteriales</taxon>
        <taxon>Sphingobacteriaceae</taxon>
        <taxon>Mucilaginibacter</taxon>
    </lineage>
</organism>
<dbReference type="GO" id="GO:0003677">
    <property type="term" value="F:DNA binding"/>
    <property type="evidence" value="ECO:0007669"/>
    <property type="project" value="UniProtKB-KW"/>
</dbReference>
<dbReference type="SMART" id="SM00421">
    <property type="entry name" value="HTH_LUXR"/>
    <property type="match status" value="1"/>
</dbReference>
<dbReference type="PROSITE" id="PS50110">
    <property type="entry name" value="RESPONSE_REGULATORY"/>
    <property type="match status" value="1"/>
</dbReference>
<dbReference type="InterPro" id="IPR011006">
    <property type="entry name" value="CheY-like_superfamily"/>
</dbReference>
<dbReference type="Proteomes" id="UP001139450">
    <property type="component" value="Unassembled WGS sequence"/>
</dbReference>
<dbReference type="GO" id="GO:0006355">
    <property type="term" value="P:regulation of DNA-templated transcription"/>
    <property type="evidence" value="ECO:0007669"/>
    <property type="project" value="InterPro"/>
</dbReference>
<sequence>MKEIGLIEDDHILRDTYAKYFRITKQFSVVFSVNDIKDALAVTSAQPDIILLDVNLQSGSGIDSIKVLKNRFPKSKIVILSSMEDARLTRKAMENGATGYLLKTSSMTYITESILKIDDGGVPLSPTTIPHVLQFNQQQHADANTELTKRELELIRLLSEGVANKTAADKLNVTYFTINQHLKNIYKKLKINSKAELIAWYLSKRNL</sequence>
<dbReference type="InterPro" id="IPR058245">
    <property type="entry name" value="NreC/VraR/RcsB-like_REC"/>
</dbReference>
<evidence type="ECO:0000256" key="1">
    <source>
        <dbReference type="ARBA" id="ARBA00022553"/>
    </source>
</evidence>
<dbReference type="Pfam" id="PF00072">
    <property type="entry name" value="Response_reg"/>
    <property type="match status" value="1"/>
</dbReference>
<comment type="caution">
    <text evidence="6">The sequence shown here is derived from an EMBL/GenBank/DDBJ whole genome shotgun (WGS) entry which is preliminary data.</text>
</comment>
<dbReference type="CDD" id="cd17535">
    <property type="entry name" value="REC_NarL-like"/>
    <property type="match status" value="1"/>
</dbReference>
<accession>A0A9X1X108</accession>
<dbReference type="InterPro" id="IPR016032">
    <property type="entry name" value="Sig_transdc_resp-reg_C-effctor"/>
</dbReference>
<dbReference type="GO" id="GO:0000160">
    <property type="term" value="P:phosphorelay signal transduction system"/>
    <property type="evidence" value="ECO:0007669"/>
    <property type="project" value="InterPro"/>
</dbReference>
<evidence type="ECO:0000259" key="5">
    <source>
        <dbReference type="PROSITE" id="PS50110"/>
    </source>
</evidence>
<evidence type="ECO:0000256" key="2">
    <source>
        <dbReference type="ARBA" id="ARBA00023125"/>
    </source>
</evidence>
<dbReference type="InterPro" id="IPR000792">
    <property type="entry name" value="Tscrpt_reg_LuxR_C"/>
</dbReference>
<evidence type="ECO:0000313" key="7">
    <source>
        <dbReference type="Proteomes" id="UP001139450"/>
    </source>
</evidence>
<dbReference type="SMART" id="SM00448">
    <property type="entry name" value="REC"/>
    <property type="match status" value="1"/>
</dbReference>
<dbReference type="PRINTS" id="PR00038">
    <property type="entry name" value="HTHLUXR"/>
</dbReference>
<keyword evidence="1 3" id="KW-0597">Phosphoprotein</keyword>
<feature type="domain" description="HTH luxR-type" evidence="4">
    <location>
        <begin position="140"/>
        <end position="205"/>
    </location>
</feature>
<feature type="modified residue" description="4-aspartylphosphate" evidence="3">
    <location>
        <position position="53"/>
    </location>
</feature>
<dbReference type="InterPro" id="IPR039420">
    <property type="entry name" value="WalR-like"/>
</dbReference>
<dbReference type="AlphaFoldDB" id="A0A9X1X108"/>
<reference evidence="6" key="1">
    <citation type="submission" date="2022-04" db="EMBL/GenBank/DDBJ databases">
        <title>Mucilaginibacter sp. RS28 isolated from freshwater.</title>
        <authorList>
            <person name="Ko S.-R."/>
        </authorList>
    </citation>
    <scope>NUCLEOTIDE SEQUENCE</scope>
    <source>
        <strain evidence="6">RS28</strain>
    </source>
</reference>
<dbReference type="RefSeq" id="WP_245128470.1">
    <property type="nucleotide sequence ID" value="NZ_JALJEJ010000001.1"/>
</dbReference>
<evidence type="ECO:0000256" key="3">
    <source>
        <dbReference type="PROSITE-ProRule" id="PRU00169"/>
    </source>
</evidence>
<gene>
    <name evidence="6" type="ORF">MUY27_02900</name>
</gene>
<evidence type="ECO:0000259" key="4">
    <source>
        <dbReference type="PROSITE" id="PS50043"/>
    </source>
</evidence>
<name>A0A9X1X108_9SPHI</name>
<dbReference type="EMBL" id="JALJEJ010000001">
    <property type="protein sequence ID" value="MCJ8208641.1"/>
    <property type="molecule type" value="Genomic_DNA"/>
</dbReference>
<dbReference type="SUPFAM" id="SSF52172">
    <property type="entry name" value="CheY-like"/>
    <property type="match status" value="1"/>
</dbReference>
<dbReference type="InterPro" id="IPR001789">
    <property type="entry name" value="Sig_transdc_resp-reg_receiver"/>
</dbReference>
<dbReference type="PANTHER" id="PTHR43214">
    <property type="entry name" value="TWO-COMPONENT RESPONSE REGULATOR"/>
    <property type="match status" value="1"/>
</dbReference>
<protein>
    <submittedName>
        <fullName evidence="6">Response regulator transcription factor</fullName>
    </submittedName>
</protein>
<dbReference type="PROSITE" id="PS50043">
    <property type="entry name" value="HTH_LUXR_2"/>
    <property type="match status" value="1"/>
</dbReference>
<evidence type="ECO:0000313" key="6">
    <source>
        <dbReference type="EMBL" id="MCJ8208641.1"/>
    </source>
</evidence>
<dbReference type="CDD" id="cd06170">
    <property type="entry name" value="LuxR_C_like"/>
    <property type="match status" value="1"/>
</dbReference>
<dbReference type="PANTHER" id="PTHR43214:SF43">
    <property type="entry name" value="TWO-COMPONENT RESPONSE REGULATOR"/>
    <property type="match status" value="1"/>
</dbReference>
<keyword evidence="2" id="KW-0238">DNA-binding</keyword>
<keyword evidence="7" id="KW-1185">Reference proteome</keyword>
<feature type="domain" description="Response regulatory" evidence="5">
    <location>
        <begin position="3"/>
        <end position="118"/>
    </location>
</feature>
<dbReference type="Gene3D" id="3.40.50.2300">
    <property type="match status" value="1"/>
</dbReference>